<evidence type="ECO:0000256" key="1">
    <source>
        <dbReference type="ARBA" id="ARBA00006096"/>
    </source>
</evidence>
<dbReference type="NCBIfam" id="TIGR00666">
    <property type="entry name" value="PBP4"/>
    <property type="match status" value="1"/>
</dbReference>
<reference evidence="4 5" key="1">
    <citation type="submission" date="2017-09" db="EMBL/GenBank/DDBJ databases">
        <authorList>
            <person name="Ehlers B."/>
            <person name="Leendertz F.H."/>
        </authorList>
    </citation>
    <scope>NUCLEOTIDE SEQUENCE [LARGE SCALE GENOMIC DNA]</scope>
    <source>
        <strain evidence="4 5">CGMCC 1.12662</strain>
    </source>
</reference>
<organism evidence="4 5">
    <name type="scientific">Pseudooceanicola antarcticus</name>
    <dbReference type="NCBI Taxonomy" id="1247613"/>
    <lineage>
        <taxon>Bacteria</taxon>
        <taxon>Pseudomonadati</taxon>
        <taxon>Pseudomonadota</taxon>
        <taxon>Alphaproteobacteria</taxon>
        <taxon>Rhodobacterales</taxon>
        <taxon>Paracoccaceae</taxon>
        <taxon>Pseudooceanicola</taxon>
    </lineage>
</organism>
<dbReference type="Gene3D" id="3.40.710.10">
    <property type="entry name" value="DD-peptidase/beta-lactamase superfamily"/>
    <property type="match status" value="1"/>
</dbReference>
<evidence type="ECO:0000313" key="4">
    <source>
        <dbReference type="EMBL" id="SNY49856.1"/>
    </source>
</evidence>
<dbReference type="Pfam" id="PF02113">
    <property type="entry name" value="Peptidase_S13"/>
    <property type="match status" value="1"/>
</dbReference>
<dbReference type="PANTHER" id="PTHR30023">
    <property type="entry name" value="D-ALANYL-D-ALANINE CARBOXYPEPTIDASE"/>
    <property type="match status" value="1"/>
</dbReference>
<proteinExistence type="inferred from homology"/>
<sequence length="500" mass="53569">MMKLPRRLFLGTLLAGFARPLLAAAPASSLRPRLRPEGLGAEEATPAETLLAEAGVTGISSFALARVGDAPNAPLLESHAPEASLPPASVGKCLTALYALEVLGPKHRFATRLMATGPLRNGRLDGDLILVGGGDPGLDTTDLAGIAARMKSAGLREVAGKFYYHGSALPEARLIDASQPDHLGYNPGVSALNLNYNRVHFEWKPEGGKWRVTMEARTKKYRPAVQIASMQIADRSSPVYTYADRGGRDEWTVSREALGKGGARWLPVRRPAAYAAEVFATLARSGGLVLKTPEPLRQLPQGMTEIARHESPQLGEIARLMLRYSNNLTAELLGLSATTRASGRPSSIPASARAMSQWAAERYGLSGVAMVDHSGLGDASRFPTEALVRMLSAPGVSQRLQPILKDVVLMDEQGRKVSRPGLTVVGKTGTLNFVSGLAGYADSRAGGSYAFAILSGDVPRRDALSRAERERPRGGRTWTARARRLQQALLLRWSQVYGSA</sequence>
<dbReference type="InterPro" id="IPR000667">
    <property type="entry name" value="Peptidase_S13"/>
</dbReference>
<feature type="signal peptide" evidence="3">
    <location>
        <begin position="1"/>
        <end position="23"/>
    </location>
</feature>
<dbReference type="GO" id="GO:0000270">
    <property type="term" value="P:peptidoglycan metabolic process"/>
    <property type="evidence" value="ECO:0007669"/>
    <property type="project" value="TreeGrafter"/>
</dbReference>
<dbReference type="PRINTS" id="PR00922">
    <property type="entry name" value="DADACBPTASE3"/>
</dbReference>
<dbReference type="EMBL" id="OBEA01000003">
    <property type="protein sequence ID" value="SNY49856.1"/>
    <property type="molecule type" value="Genomic_DNA"/>
</dbReference>
<accession>A0A285IS03</accession>
<dbReference type="SUPFAM" id="SSF56601">
    <property type="entry name" value="beta-lactamase/transpeptidase-like"/>
    <property type="match status" value="1"/>
</dbReference>
<dbReference type="PANTHER" id="PTHR30023:SF0">
    <property type="entry name" value="PENICILLIN-SENSITIVE CARBOXYPEPTIDASE A"/>
    <property type="match status" value="1"/>
</dbReference>
<dbReference type="AlphaFoldDB" id="A0A285IS03"/>
<feature type="chain" id="PRO_5012515622" evidence="3">
    <location>
        <begin position="24"/>
        <end position="500"/>
    </location>
</feature>
<gene>
    <name evidence="4" type="ORF">SAMN06297129_1619</name>
</gene>
<dbReference type="Gene3D" id="3.50.80.20">
    <property type="entry name" value="D-Ala-D-Ala carboxypeptidase C, peptidase S13"/>
    <property type="match status" value="1"/>
</dbReference>
<evidence type="ECO:0000313" key="5">
    <source>
        <dbReference type="Proteomes" id="UP000231655"/>
    </source>
</evidence>
<dbReference type="GO" id="GO:0004185">
    <property type="term" value="F:serine-type carboxypeptidase activity"/>
    <property type="evidence" value="ECO:0007669"/>
    <property type="project" value="InterPro"/>
</dbReference>
<dbReference type="Proteomes" id="UP000231655">
    <property type="component" value="Unassembled WGS sequence"/>
</dbReference>
<evidence type="ECO:0000256" key="2">
    <source>
        <dbReference type="ARBA" id="ARBA00022801"/>
    </source>
</evidence>
<dbReference type="InterPro" id="IPR012338">
    <property type="entry name" value="Beta-lactam/transpept-like"/>
</dbReference>
<keyword evidence="4" id="KW-0121">Carboxypeptidase</keyword>
<keyword evidence="4" id="KW-0645">Protease</keyword>
<dbReference type="GO" id="GO:0006508">
    <property type="term" value="P:proteolysis"/>
    <property type="evidence" value="ECO:0007669"/>
    <property type="project" value="InterPro"/>
</dbReference>
<name>A0A285IS03_9RHOB</name>
<protein>
    <submittedName>
        <fullName evidence="4">D-alanyl-D-alanine carboxypeptidase / D-alanyl-D-alanine-endopeptidase (Penicillin-binding protein 4)</fullName>
    </submittedName>
</protein>
<keyword evidence="3" id="KW-0732">Signal</keyword>
<keyword evidence="2" id="KW-0378">Hydrolase</keyword>
<evidence type="ECO:0000256" key="3">
    <source>
        <dbReference type="SAM" id="SignalP"/>
    </source>
</evidence>
<comment type="similarity">
    <text evidence="1">Belongs to the peptidase S13 family.</text>
</comment>